<dbReference type="InterPro" id="IPR036388">
    <property type="entry name" value="WH-like_DNA-bd_sf"/>
</dbReference>
<feature type="domain" description="Integrase catalytic" evidence="2">
    <location>
        <begin position="357"/>
        <end position="518"/>
    </location>
</feature>
<dbReference type="InterPro" id="IPR001584">
    <property type="entry name" value="Integrase_cat-core"/>
</dbReference>
<dbReference type="Proteomes" id="UP001597221">
    <property type="component" value="Unassembled WGS sequence"/>
</dbReference>
<dbReference type="PROSITE" id="PS50994">
    <property type="entry name" value="INTEGRASE"/>
    <property type="match status" value="1"/>
</dbReference>
<proteinExistence type="predicted"/>
<dbReference type="InterPro" id="IPR055247">
    <property type="entry name" value="InsJ-like_HTH"/>
</dbReference>
<dbReference type="EMBL" id="JBHUDE010000151">
    <property type="protein sequence ID" value="MFD1609234.1"/>
    <property type="molecule type" value="Genomic_DNA"/>
</dbReference>
<protein>
    <submittedName>
        <fullName evidence="3">IS3 family transposase</fullName>
    </submittedName>
</protein>
<dbReference type="InterPro" id="IPR012337">
    <property type="entry name" value="RNaseH-like_sf"/>
</dbReference>
<evidence type="ECO:0000313" key="4">
    <source>
        <dbReference type="Proteomes" id="UP001597221"/>
    </source>
</evidence>
<dbReference type="InterPro" id="IPR050900">
    <property type="entry name" value="Transposase_IS3/IS150/IS904"/>
</dbReference>
<dbReference type="InterPro" id="IPR048020">
    <property type="entry name" value="Transpos_IS3"/>
</dbReference>
<organism evidence="3 4">
    <name type="scientific">Oceanobacillus luteolus</name>
    <dbReference type="NCBI Taxonomy" id="1274358"/>
    <lineage>
        <taxon>Bacteria</taxon>
        <taxon>Bacillati</taxon>
        <taxon>Bacillota</taxon>
        <taxon>Bacilli</taxon>
        <taxon>Bacillales</taxon>
        <taxon>Bacillaceae</taxon>
        <taxon>Oceanobacillus</taxon>
    </lineage>
</organism>
<dbReference type="PANTHER" id="PTHR46889:SF4">
    <property type="entry name" value="TRANSPOSASE INSO FOR INSERTION SEQUENCE ELEMENT IS911B-RELATED"/>
    <property type="match status" value="1"/>
</dbReference>
<gene>
    <name evidence="3" type="ORF">ACFSBH_16575</name>
</gene>
<dbReference type="RefSeq" id="WP_379598648.1">
    <property type="nucleotide sequence ID" value="NZ_JAMBON010000024.1"/>
</dbReference>
<comment type="caution">
    <text evidence="3">The sequence shown here is derived from an EMBL/GenBank/DDBJ whole genome shotgun (WGS) entry which is preliminary data.</text>
</comment>
<evidence type="ECO:0000256" key="1">
    <source>
        <dbReference type="ARBA" id="ARBA00002286"/>
    </source>
</evidence>
<dbReference type="InterPro" id="IPR025948">
    <property type="entry name" value="HTH-like_dom"/>
</dbReference>
<dbReference type="InterPro" id="IPR036397">
    <property type="entry name" value="RNaseH_sf"/>
</dbReference>
<name>A0ABW4HUH0_9BACI</name>
<dbReference type="NCBIfam" id="NF033516">
    <property type="entry name" value="transpos_IS3"/>
    <property type="match status" value="1"/>
</dbReference>
<accession>A0ABW4HUH0</accession>
<dbReference type="InterPro" id="IPR010921">
    <property type="entry name" value="Trp_repressor/repl_initiator"/>
</dbReference>
<dbReference type="Gene3D" id="1.10.10.10">
    <property type="entry name" value="Winged helix-like DNA-binding domain superfamily/Winged helix DNA-binding domain"/>
    <property type="match status" value="3"/>
</dbReference>
<dbReference type="SUPFAM" id="SSF53098">
    <property type="entry name" value="Ribonuclease H-like"/>
    <property type="match status" value="1"/>
</dbReference>
<dbReference type="SUPFAM" id="SSF48295">
    <property type="entry name" value="TrpR-like"/>
    <property type="match status" value="3"/>
</dbReference>
<reference evidence="4" key="1">
    <citation type="journal article" date="2019" name="Int. J. Syst. Evol. Microbiol.">
        <title>The Global Catalogue of Microorganisms (GCM) 10K type strain sequencing project: providing services to taxonomists for standard genome sequencing and annotation.</title>
        <authorList>
            <consortium name="The Broad Institute Genomics Platform"/>
            <consortium name="The Broad Institute Genome Sequencing Center for Infectious Disease"/>
            <person name="Wu L."/>
            <person name="Ma J."/>
        </authorList>
    </citation>
    <scope>NUCLEOTIDE SEQUENCE [LARGE SCALE GENOMIC DNA]</scope>
    <source>
        <strain evidence="4">CGMCC 1.12376</strain>
    </source>
</reference>
<dbReference type="Pfam" id="PF13276">
    <property type="entry name" value="HTH_21"/>
    <property type="match status" value="1"/>
</dbReference>
<dbReference type="Pfam" id="PF00665">
    <property type="entry name" value="rve"/>
    <property type="match status" value="1"/>
</dbReference>
<keyword evidence="4" id="KW-1185">Reference proteome</keyword>
<comment type="function">
    <text evidence="1">Involved in the transposition of the insertion sequence.</text>
</comment>
<sequence length="518" mass="61276">MSNIYYSIDFKYEVVMAYKGGGYSLSKICSKYQIQKNTVYRWNEKFELFGMEGLADTKIRKQYSKELKEAAVRDYLSGEYSQNEVLRKYEIASMGVLGRWIKKYNSHSELKDTGKGRSSTMTKGRKTTWEERIEIVQDALTNGKNYQETAGKHQVSYQQVYQWVRKYEAGGWDALKDGRGRSKSKEELTSEEKMKLEILRIEKENERLRAEKCFSKKVRRDRKEAKINQVRYEDRYVAIKELYENENLSIVLLCDIADISRAAYYKWLKRKPSTRELENEEILKEMKTLHKKVEGIYGYRRMTLNINRMFNHQYNHKRIFRLMNIAGIQSVIRRKKPQYQRSIPQHIAENVLNREFTSEKPNEKWVTDVTEFKYGSRKAYLNAILDLHDGSIISYVLGHSNNNKLVFQTLDEAIGQLDGEHPLIHSDRGFQYTSHGFKRRLNQAGMTQSMSRVGKCIDNGPMESFWGTLKCEKYYLHKYESFENLTKAIDEYIYFYNHERYQEKLNGLSPVEYRTKAA</sequence>
<dbReference type="PANTHER" id="PTHR46889">
    <property type="entry name" value="TRANSPOSASE INSF FOR INSERTION SEQUENCE IS3B-RELATED"/>
    <property type="match status" value="1"/>
</dbReference>
<evidence type="ECO:0000259" key="2">
    <source>
        <dbReference type="PROSITE" id="PS50994"/>
    </source>
</evidence>
<dbReference type="Pfam" id="PF13333">
    <property type="entry name" value="rve_2"/>
    <property type="match status" value="1"/>
</dbReference>
<dbReference type="Gene3D" id="3.30.420.10">
    <property type="entry name" value="Ribonuclease H-like superfamily/Ribonuclease H"/>
    <property type="match status" value="1"/>
</dbReference>
<dbReference type="Pfam" id="PF13518">
    <property type="entry name" value="HTH_28"/>
    <property type="match status" value="2"/>
</dbReference>
<evidence type="ECO:0000313" key="3">
    <source>
        <dbReference type="EMBL" id="MFD1609234.1"/>
    </source>
</evidence>